<sequence>MSTNQLKNGTLNIKTASAGDMEALRQFAEDWEHRLGNGATVRIPTYGVLVHGIRTNSMDVSRFEDIRDDILQENRPFIPNAGIKYIGWLTRTSAAKTASSVIIEFTRPQDANKIIDEGLIWQGRQCFNCQGYGHIGTQCKATMRCG</sequence>
<dbReference type="EMBL" id="AZNH01000042">
    <property type="protein sequence ID" value="KID84392.1"/>
    <property type="molecule type" value="Genomic_DNA"/>
</dbReference>
<keyword evidence="2" id="KW-1185">Reference proteome</keyword>
<accession>A0A0B4GXF2</accession>
<reference evidence="1 2" key="1">
    <citation type="journal article" date="2014" name="Proc. Natl. Acad. Sci. U.S.A.">
        <title>Trajectory and genomic determinants of fungal-pathogen speciation and host adaptation.</title>
        <authorList>
            <person name="Hu X."/>
            <person name="Xiao G."/>
            <person name="Zheng P."/>
            <person name="Shang Y."/>
            <person name="Su Y."/>
            <person name="Zhang X."/>
            <person name="Liu X."/>
            <person name="Zhan S."/>
            <person name="St Leger R.J."/>
            <person name="Wang C."/>
        </authorList>
    </citation>
    <scope>NUCLEOTIDE SEQUENCE [LARGE SCALE GENOMIC DNA]</scope>
    <source>
        <strain evidence="1 2">ARSEF 977</strain>
    </source>
</reference>
<name>A0A0B4GXF2_METGA</name>
<dbReference type="AlphaFoldDB" id="A0A0B4GXF2"/>
<protein>
    <submittedName>
        <fullName evidence="1">Gag-like protein</fullName>
    </submittedName>
</protein>
<evidence type="ECO:0000313" key="2">
    <source>
        <dbReference type="Proteomes" id="UP000031192"/>
    </source>
</evidence>
<gene>
    <name evidence="1" type="ORF">MGU_08354</name>
</gene>
<evidence type="ECO:0000313" key="1">
    <source>
        <dbReference type="EMBL" id="KID84392.1"/>
    </source>
</evidence>
<organism evidence="1 2">
    <name type="scientific">Metarhizium guizhouense (strain ARSEF 977)</name>
    <dbReference type="NCBI Taxonomy" id="1276136"/>
    <lineage>
        <taxon>Eukaryota</taxon>
        <taxon>Fungi</taxon>
        <taxon>Dikarya</taxon>
        <taxon>Ascomycota</taxon>
        <taxon>Pezizomycotina</taxon>
        <taxon>Sordariomycetes</taxon>
        <taxon>Hypocreomycetidae</taxon>
        <taxon>Hypocreales</taxon>
        <taxon>Clavicipitaceae</taxon>
        <taxon>Metarhizium</taxon>
    </lineage>
</organism>
<proteinExistence type="predicted"/>
<dbReference type="Proteomes" id="UP000031192">
    <property type="component" value="Unassembled WGS sequence"/>
</dbReference>
<dbReference type="OrthoDB" id="5429923at2759"/>
<comment type="caution">
    <text evidence="1">The sequence shown here is derived from an EMBL/GenBank/DDBJ whole genome shotgun (WGS) entry which is preliminary data.</text>
</comment>
<dbReference type="HOGENOM" id="CLU_119678_0_0_1"/>